<reference evidence="1" key="1">
    <citation type="submission" date="2021-05" db="EMBL/GenBank/DDBJ databases">
        <authorList>
            <person name="Scholz U."/>
            <person name="Mascher M."/>
            <person name="Fiebig A."/>
        </authorList>
    </citation>
    <scope>NUCLEOTIDE SEQUENCE [LARGE SCALE GENOMIC DNA]</scope>
</reference>
<evidence type="ECO:0000313" key="2">
    <source>
        <dbReference type="Proteomes" id="UP001732700"/>
    </source>
</evidence>
<dbReference type="EnsemblPlants" id="AVESA.00010b.r2.3CG0456180.1">
    <property type="protein sequence ID" value="AVESA.00010b.r2.3CG0456180.1.CDS.1"/>
    <property type="gene ID" value="AVESA.00010b.r2.3CG0456180"/>
</dbReference>
<sequence>MASSSSSGLAAAAATAAAAEKESNRGIWIPCLLDDEKLRVAENEGLLRAGDWRSGFGETVPHPQAGERVHFGTHLDRGLPFPPSDFLSEVIYHYGVQLYHLPPNSILEMSAYATLCEGYIGIRPSLTLFRFYFHVRRNSITAGNPYITDTISLSVRRERSYPRISASESVKQWPATFFYHKDFPAPSKATALSAFINRAATALPSWDEAPPALNDDLILAKRRIEYLIKHKGLKGSDLVQSWVACRIQPLQHHGDRLMHSITASKNDSLCISPKALKP</sequence>
<organism evidence="1 2">
    <name type="scientific">Avena sativa</name>
    <name type="common">Oat</name>
    <dbReference type="NCBI Taxonomy" id="4498"/>
    <lineage>
        <taxon>Eukaryota</taxon>
        <taxon>Viridiplantae</taxon>
        <taxon>Streptophyta</taxon>
        <taxon>Embryophyta</taxon>
        <taxon>Tracheophyta</taxon>
        <taxon>Spermatophyta</taxon>
        <taxon>Magnoliopsida</taxon>
        <taxon>Liliopsida</taxon>
        <taxon>Poales</taxon>
        <taxon>Poaceae</taxon>
        <taxon>BOP clade</taxon>
        <taxon>Pooideae</taxon>
        <taxon>Poodae</taxon>
        <taxon>Poeae</taxon>
        <taxon>Poeae Chloroplast Group 1 (Aveneae type)</taxon>
        <taxon>Aveninae</taxon>
        <taxon>Avena</taxon>
    </lineage>
</organism>
<proteinExistence type="predicted"/>
<evidence type="ECO:0000313" key="1">
    <source>
        <dbReference type="EnsemblPlants" id="AVESA.00010b.r2.3CG0456180.1.CDS.1"/>
    </source>
</evidence>
<name>A0ACD5VMK6_AVESA</name>
<reference evidence="1" key="2">
    <citation type="submission" date="2025-09" db="UniProtKB">
        <authorList>
            <consortium name="EnsemblPlants"/>
        </authorList>
    </citation>
    <scope>IDENTIFICATION</scope>
</reference>
<dbReference type="Proteomes" id="UP001732700">
    <property type="component" value="Chromosome 3C"/>
</dbReference>
<protein>
    <submittedName>
        <fullName evidence="1">Uncharacterized protein</fullName>
    </submittedName>
</protein>
<accession>A0ACD5VMK6</accession>
<keyword evidence="2" id="KW-1185">Reference proteome</keyword>